<protein>
    <recommendedName>
        <fullName evidence="3">Ribosomal L7/L12-like protein</fullName>
    </recommendedName>
</protein>
<evidence type="ECO:0008006" key="3">
    <source>
        <dbReference type="Google" id="ProtNLM"/>
    </source>
</evidence>
<keyword evidence="2" id="KW-1185">Reference proteome</keyword>
<organism evidence="1 2">
    <name type="scientific">Promicromonospora iranensis</name>
    <dbReference type="NCBI Taxonomy" id="1105144"/>
    <lineage>
        <taxon>Bacteria</taxon>
        <taxon>Bacillati</taxon>
        <taxon>Actinomycetota</taxon>
        <taxon>Actinomycetes</taxon>
        <taxon>Micrococcales</taxon>
        <taxon>Promicromonosporaceae</taxon>
        <taxon>Promicromonospora</taxon>
    </lineage>
</organism>
<evidence type="ECO:0000313" key="1">
    <source>
        <dbReference type="EMBL" id="MDR7380757.1"/>
    </source>
</evidence>
<reference evidence="1 2" key="1">
    <citation type="submission" date="2023-07" db="EMBL/GenBank/DDBJ databases">
        <title>Sequencing the genomes of 1000 actinobacteria strains.</title>
        <authorList>
            <person name="Klenk H.-P."/>
        </authorList>
    </citation>
    <scope>NUCLEOTIDE SEQUENCE [LARGE SCALE GENOMIC DNA]</scope>
    <source>
        <strain evidence="1 2">DSM 45554</strain>
    </source>
</reference>
<dbReference type="EMBL" id="JAVDYE010000001">
    <property type="protein sequence ID" value="MDR7380757.1"/>
    <property type="molecule type" value="Genomic_DNA"/>
</dbReference>
<dbReference type="RefSeq" id="WP_274992359.1">
    <property type="nucleotide sequence ID" value="NZ_JAJQQP010000002.1"/>
</dbReference>
<sequence>MSSAVFLVQLVPVAVVVALLLLLIAMAGTVRSTGRAAERVERKLDLVLKHLGIEVAAAAGIPPETLAEIDRCLWSDRRSEAIRLYREATGHTAAQAKEWIEQRAASY</sequence>
<proteinExistence type="predicted"/>
<evidence type="ECO:0000313" key="2">
    <source>
        <dbReference type="Proteomes" id="UP001183585"/>
    </source>
</evidence>
<comment type="caution">
    <text evidence="1">The sequence shown here is derived from an EMBL/GenBank/DDBJ whole genome shotgun (WGS) entry which is preliminary data.</text>
</comment>
<accession>A0ABU2CHE4</accession>
<name>A0ABU2CHE4_9MICO</name>
<dbReference type="Proteomes" id="UP001183585">
    <property type="component" value="Unassembled WGS sequence"/>
</dbReference>
<gene>
    <name evidence="1" type="ORF">J2S48_000272</name>
</gene>